<dbReference type="InterPro" id="IPR046664">
    <property type="entry name" value="DUF6773"/>
</dbReference>
<evidence type="ECO:0000313" key="2">
    <source>
        <dbReference type="EMBL" id="CUN18227.1"/>
    </source>
</evidence>
<protein>
    <submittedName>
        <fullName evidence="2">Uncharacterized protein</fullName>
    </submittedName>
</protein>
<dbReference type="Proteomes" id="UP000095649">
    <property type="component" value="Unassembled WGS sequence"/>
</dbReference>
<keyword evidence="1" id="KW-0812">Transmembrane</keyword>
<feature type="transmembrane region" description="Helical" evidence="1">
    <location>
        <begin position="86"/>
        <end position="105"/>
    </location>
</feature>
<dbReference type="EMBL" id="CYXN01000025">
    <property type="protein sequence ID" value="CUN18227.1"/>
    <property type="molecule type" value="Genomic_DNA"/>
</dbReference>
<proteinExistence type="predicted"/>
<keyword evidence="1" id="KW-1133">Transmembrane helix</keyword>
<evidence type="ECO:0000256" key="1">
    <source>
        <dbReference type="SAM" id="Phobius"/>
    </source>
</evidence>
<name>A0A173UVU7_9FIRM</name>
<sequence length="147" mass="16435">MKFSLYSKKNRLDEMQEQTMRKIESHGFWLLWGSLLAAWIVQTVFGAADKAAGEWVVFMIGCIYTGVACLRNGLWDRHFSDTPPANAVWSLVAAVAVTLICGFSRGYWVGAVFVGVFTGILCFALLQLCAALTRKRREHLDDPKDGE</sequence>
<dbReference type="RefSeq" id="WP_055186652.1">
    <property type="nucleotide sequence ID" value="NZ_CYXN01000025.1"/>
</dbReference>
<feature type="transmembrane region" description="Helical" evidence="1">
    <location>
        <begin position="111"/>
        <end position="132"/>
    </location>
</feature>
<reference evidence="2 3" key="1">
    <citation type="submission" date="2015-09" db="EMBL/GenBank/DDBJ databases">
        <authorList>
            <consortium name="Pathogen Informatics"/>
        </authorList>
    </citation>
    <scope>NUCLEOTIDE SEQUENCE [LARGE SCALE GENOMIC DNA]</scope>
    <source>
        <strain evidence="2 3">2789STDY5834970</strain>
    </source>
</reference>
<accession>A0A173UVU7</accession>
<dbReference type="Pfam" id="PF20563">
    <property type="entry name" value="DUF6773"/>
    <property type="match status" value="1"/>
</dbReference>
<dbReference type="OrthoDB" id="1778311at2"/>
<dbReference type="AlphaFoldDB" id="A0A173UVU7"/>
<feature type="transmembrane region" description="Helical" evidence="1">
    <location>
        <begin position="56"/>
        <end position="74"/>
    </location>
</feature>
<keyword evidence="1" id="KW-0472">Membrane</keyword>
<organism evidence="2 3">
    <name type="scientific">Faecalibacterium prausnitzii</name>
    <dbReference type="NCBI Taxonomy" id="853"/>
    <lineage>
        <taxon>Bacteria</taxon>
        <taxon>Bacillati</taxon>
        <taxon>Bacillota</taxon>
        <taxon>Clostridia</taxon>
        <taxon>Eubacteriales</taxon>
        <taxon>Oscillospiraceae</taxon>
        <taxon>Faecalibacterium</taxon>
    </lineage>
</organism>
<evidence type="ECO:0000313" key="3">
    <source>
        <dbReference type="Proteomes" id="UP000095649"/>
    </source>
</evidence>
<gene>
    <name evidence="2" type="ORF">ERS852582_02314</name>
</gene>